<evidence type="ECO:0000256" key="7">
    <source>
        <dbReference type="ARBA" id="ARBA00022737"/>
    </source>
</evidence>
<keyword evidence="7" id="KW-0677">Repeat</keyword>
<evidence type="ECO:0000256" key="2">
    <source>
        <dbReference type="ARBA" id="ARBA00004496"/>
    </source>
</evidence>
<dbReference type="AlphaFoldDB" id="A0A8J9YX67"/>
<evidence type="ECO:0000256" key="6">
    <source>
        <dbReference type="ARBA" id="ARBA00022614"/>
    </source>
</evidence>
<dbReference type="InterPro" id="IPR001810">
    <property type="entry name" value="F-box_dom"/>
</dbReference>
<keyword evidence="4" id="KW-0963">Cytoplasm</keyword>
<dbReference type="OrthoDB" id="2095648at2759"/>
<evidence type="ECO:0000256" key="10">
    <source>
        <dbReference type="ARBA" id="ARBA00022990"/>
    </source>
</evidence>
<dbReference type="CDD" id="cd22149">
    <property type="entry name" value="F-box_DmSKP2-like"/>
    <property type="match status" value="1"/>
</dbReference>
<comment type="function">
    <text evidence="12">Substrate recognition component of a SCF (SKP1-CUL1-F-box protein) E3 ubiquitin-protein ligase complex which mediates the ubiquitination and subsequent proteasomal degradation of target proteins involved in cell cycle progression, signal transduction and transcription. Specifically recognizes phosphorylated CDKN1B/p27kip and is involved in regulation of G1/S transition. Degradation of CDKN1B/p27kip also requires CKS1. Recognizes target proteins ORC1, CDT1, RBL2, KMT2A/MLL1, CDK9, RAG2, NBN, FOXO1, UBP43, YTHDF2, and probably MYC, TOB1 and TAL1. Degradation of TAL1 also requires STUB1. Recognizes CDKN1A in association with CCNE1 or CCNE2 and CDK2. Promotes ubiquitination and destruction of CDH1 in a CK1-dependent manner, thereby regulating cell migration. Following phosphorylation in response to DNA damage, mediates 'Lys-63'-linked ubiquitination of NBN, promoting ATM recruitment to DNA damage sites and DNA repair via homologous recombination.</text>
</comment>
<dbReference type="GO" id="GO:0005634">
    <property type="term" value="C:nucleus"/>
    <property type="evidence" value="ECO:0007669"/>
    <property type="project" value="UniProtKB-SubCell"/>
</dbReference>
<evidence type="ECO:0000256" key="4">
    <source>
        <dbReference type="ARBA" id="ARBA00022490"/>
    </source>
</evidence>
<evidence type="ECO:0000256" key="15">
    <source>
        <dbReference type="ARBA" id="ARBA00081589"/>
    </source>
</evidence>
<keyword evidence="10" id="KW-0007">Acetylation</keyword>
<evidence type="ECO:0000259" key="16">
    <source>
        <dbReference type="PROSITE" id="PS50181"/>
    </source>
</evidence>
<dbReference type="InterPro" id="IPR036047">
    <property type="entry name" value="F-box-like_dom_sf"/>
</dbReference>
<evidence type="ECO:0000256" key="1">
    <source>
        <dbReference type="ARBA" id="ARBA00004123"/>
    </source>
</evidence>
<organism evidence="17 18">
    <name type="scientific">Branchiostoma lanceolatum</name>
    <name type="common">Common lancelet</name>
    <name type="synonym">Amphioxus lanceolatum</name>
    <dbReference type="NCBI Taxonomy" id="7740"/>
    <lineage>
        <taxon>Eukaryota</taxon>
        <taxon>Metazoa</taxon>
        <taxon>Chordata</taxon>
        <taxon>Cephalochordata</taxon>
        <taxon>Leptocardii</taxon>
        <taxon>Amphioxiformes</taxon>
        <taxon>Branchiostomatidae</taxon>
        <taxon>Branchiostoma</taxon>
    </lineage>
</organism>
<keyword evidence="6" id="KW-0433">Leucine-rich repeat</keyword>
<evidence type="ECO:0000313" key="17">
    <source>
        <dbReference type="EMBL" id="CAH1243490.1"/>
    </source>
</evidence>
<dbReference type="SUPFAM" id="SSF52047">
    <property type="entry name" value="RNI-like"/>
    <property type="match status" value="1"/>
</dbReference>
<evidence type="ECO:0000256" key="9">
    <source>
        <dbReference type="ARBA" id="ARBA00022843"/>
    </source>
</evidence>
<dbReference type="GO" id="GO:0000082">
    <property type="term" value="P:G1/S transition of mitotic cell cycle"/>
    <property type="evidence" value="ECO:0007669"/>
    <property type="project" value="UniProtKB-ARBA"/>
</dbReference>
<dbReference type="GO" id="GO:0006511">
    <property type="term" value="P:ubiquitin-dependent protein catabolic process"/>
    <property type="evidence" value="ECO:0007669"/>
    <property type="project" value="UniProtKB-ARBA"/>
</dbReference>
<keyword evidence="18" id="KW-1185">Reference proteome</keyword>
<gene>
    <name evidence="17" type="primary">SKP2</name>
    <name evidence="17" type="ORF">BLAG_LOCUS6450</name>
</gene>
<evidence type="ECO:0000256" key="3">
    <source>
        <dbReference type="ARBA" id="ARBA00004906"/>
    </source>
</evidence>
<dbReference type="SUPFAM" id="SSF81383">
    <property type="entry name" value="F-box domain"/>
    <property type="match status" value="1"/>
</dbReference>
<dbReference type="InterPro" id="IPR006553">
    <property type="entry name" value="Leu-rich_rpt_Cys-con_subtyp"/>
</dbReference>
<keyword evidence="9" id="KW-0832">Ubl conjugation</keyword>
<dbReference type="PANTHER" id="PTHR38926">
    <property type="entry name" value="F-BOX DOMAIN CONTAINING PROTEIN, EXPRESSED"/>
    <property type="match status" value="1"/>
</dbReference>
<feature type="domain" description="F-box" evidence="16">
    <location>
        <begin position="154"/>
        <end position="200"/>
    </location>
</feature>
<dbReference type="GO" id="GO:0140767">
    <property type="term" value="F:enzyme-substrate adaptor activity"/>
    <property type="evidence" value="ECO:0007669"/>
    <property type="project" value="UniProtKB-ARBA"/>
</dbReference>
<evidence type="ECO:0000256" key="14">
    <source>
        <dbReference type="ARBA" id="ARBA00077776"/>
    </source>
</evidence>
<dbReference type="PROSITE" id="PS50181">
    <property type="entry name" value="FBOX"/>
    <property type="match status" value="1"/>
</dbReference>
<protein>
    <recommendedName>
        <fullName evidence="13">S-phase kinase-associated protein 2</fullName>
    </recommendedName>
    <alternativeName>
        <fullName evidence="15">Cyclin-A/CDK2-associated protein p45</fullName>
    </alternativeName>
    <alternativeName>
        <fullName evidence="14">F-box protein Skp2</fullName>
    </alternativeName>
</protein>
<keyword evidence="5" id="KW-0597">Phosphoprotein</keyword>
<comment type="pathway">
    <text evidence="3">Protein modification; protein ubiquitination.</text>
</comment>
<dbReference type="GO" id="GO:0031461">
    <property type="term" value="C:cullin-RING ubiquitin ligase complex"/>
    <property type="evidence" value="ECO:0007669"/>
    <property type="project" value="UniProtKB-ARBA"/>
</dbReference>
<dbReference type="GO" id="GO:0005737">
    <property type="term" value="C:cytoplasm"/>
    <property type="evidence" value="ECO:0007669"/>
    <property type="project" value="UniProtKB-SubCell"/>
</dbReference>
<dbReference type="FunFam" id="3.80.10.10:FF:000105">
    <property type="entry name" value="S-phase kinase-associated protein 2"/>
    <property type="match status" value="1"/>
</dbReference>
<dbReference type="Pfam" id="PF12937">
    <property type="entry name" value="F-box-like"/>
    <property type="match status" value="1"/>
</dbReference>
<sequence>MKAEMTSCPTHQIWAKMAANTNGKRLSCNDSDLDSNEKRRTRAQTRKIRSEIFENPSKTTMTFMTWDVDPIVTQHIYDDLGVREILVEDDIVEKLRPTPPIMVNNGLFPPKPRKVETFHSHPGESRLRPLQQTTPCRWMSQKHHRQKNDATAGQVPWERLSDELLLSVFSWLNKRDLSRCMMVCSRWHNVGLDESLWGRIDLSGKALRPAALGYLVARGVAVLRLARTDVCSPVFHDEMGLNCMSVQECPLKLQYLDLSMCNIEVSSVNEILRLCCRLVKLSLESCSVSGETLRYIGQCTDLDTLNLAMCTGVEEDHEAMAYMMQQCHKLTSLNIAWTNLNYPTLAAAVSNLPRSLEHLNLSGFRSLLTDEAVFMVVQRCPGLIELDVSDSSLLTPTTLETLINGLLSLRHLALSRCYHINTAYLVNLGAMQKLSTLEVFGILCEIGIANLRELMPRVKVNTRLFSTVARPTTGCRWTSIWGLKCPNM</sequence>
<dbReference type="SMART" id="SM00256">
    <property type="entry name" value="FBOX"/>
    <property type="match status" value="1"/>
</dbReference>
<dbReference type="PANTHER" id="PTHR38926:SF72">
    <property type="entry name" value="IM:7136021-RELATED"/>
    <property type="match status" value="1"/>
</dbReference>
<reference evidence="17" key="1">
    <citation type="submission" date="2022-01" db="EMBL/GenBank/DDBJ databases">
        <authorList>
            <person name="Braso-Vives M."/>
        </authorList>
    </citation>
    <scope>NUCLEOTIDE SEQUENCE</scope>
</reference>
<dbReference type="SMART" id="SM00367">
    <property type="entry name" value="LRR_CC"/>
    <property type="match status" value="5"/>
</dbReference>
<dbReference type="InterPro" id="IPR032675">
    <property type="entry name" value="LRR_dom_sf"/>
</dbReference>
<evidence type="ECO:0000256" key="12">
    <source>
        <dbReference type="ARBA" id="ARBA00056227"/>
    </source>
</evidence>
<name>A0A8J9YX67_BRALA</name>
<evidence type="ECO:0000313" key="18">
    <source>
        <dbReference type="Proteomes" id="UP000838412"/>
    </source>
</evidence>
<evidence type="ECO:0000256" key="5">
    <source>
        <dbReference type="ARBA" id="ARBA00022553"/>
    </source>
</evidence>
<keyword evidence="11" id="KW-0539">Nucleus</keyword>
<accession>A0A8J9YX67</accession>
<dbReference type="GO" id="GO:1905168">
    <property type="term" value="P:positive regulation of double-strand break repair via homologous recombination"/>
    <property type="evidence" value="ECO:0007669"/>
    <property type="project" value="UniProtKB-ARBA"/>
</dbReference>
<evidence type="ECO:0000256" key="11">
    <source>
        <dbReference type="ARBA" id="ARBA00023242"/>
    </source>
</evidence>
<dbReference type="Proteomes" id="UP000838412">
    <property type="component" value="Chromosome 13"/>
</dbReference>
<comment type="subcellular location">
    <subcellularLocation>
        <location evidence="2">Cytoplasm</location>
    </subcellularLocation>
    <subcellularLocation>
        <location evidence="1">Nucleus</location>
    </subcellularLocation>
</comment>
<evidence type="ECO:0000256" key="8">
    <source>
        <dbReference type="ARBA" id="ARBA00022786"/>
    </source>
</evidence>
<proteinExistence type="predicted"/>
<dbReference type="EMBL" id="OV696698">
    <property type="protein sequence ID" value="CAH1243490.1"/>
    <property type="molecule type" value="Genomic_DNA"/>
</dbReference>
<keyword evidence="8" id="KW-0833">Ubl conjugation pathway</keyword>
<dbReference type="Gene3D" id="3.80.10.10">
    <property type="entry name" value="Ribonuclease Inhibitor"/>
    <property type="match status" value="1"/>
</dbReference>
<dbReference type="GO" id="GO:0070534">
    <property type="term" value="P:protein K63-linked ubiquitination"/>
    <property type="evidence" value="ECO:0007669"/>
    <property type="project" value="UniProtKB-ARBA"/>
</dbReference>
<evidence type="ECO:0000256" key="13">
    <source>
        <dbReference type="ARBA" id="ARBA00071634"/>
    </source>
</evidence>